<keyword evidence="2" id="KW-1133">Transmembrane helix</keyword>
<gene>
    <name evidence="5" type="ORF">GQX73_g9683</name>
</gene>
<dbReference type="PANTHER" id="PTHR35859">
    <property type="entry name" value="NONSELECTIVE CATION CHANNEL PROTEIN"/>
    <property type="match status" value="1"/>
</dbReference>
<feature type="transmembrane region" description="Helical" evidence="2">
    <location>
        <begin position="286"/>
        <end position="309"/>
    </location>
</feature>
<dbReference type="Pfam" id="PF23317">
    <property type="entry name" value="YVC1_C"/>
    <property type="match status" value="1"/>
</dbReference>
<feature type="compositionally biased region" description="Basic and acidic residues" evidence="1">
    <location>
        <begin position="634"/>
        <end position="655"/>
    </location>
</feature>
<feature type="region of interest" description="Disordered" evidence="1">
    <location>
        <begin position="623"/>
        <end position="668"/>
    </location>
</feature>
<evidence type="ECO:0008006" key="7">
    <source>
        <dbReference type="Google" id="ProtNLM"/>
    </source>
</evidence>
<feature type="transmembrane region" description="Helical" evidence="2">
    <location>
        <begin position="359"/>
        <end position="384"/>
    </location>
</feature>
<keyword evidence="2" id="KW-0472">Membrane</keyword>
<dbReference type="InterPro" id="IPR052971">
    <property type="entry name" value="TRP_calcium_channel"/>
</dbReference>
<dbReference type="EMBL" id="WUBL01000176">
    <property type="protein sequence ID" value="KAF2963885.1"/>
    <property type="molecule type" value="Genomic_DNA"/>
</dbReference>
<dbReference type="InterPro" id="IPR056337">
    <property type="entry name" value="LHD_YVC1"/>
</dbReference>
<accession>A0A7C8IM60</accession>
<evidence type="ECO:0000259" key="4">
    <source>
        <dbReference type="Pfam" id="PF23317"/>
    </source>
</evidence>
<dbReference type="AlphaFoldDB" id="A0A7C8IM60"/>
<protein>
    <recommendedName>
        <fullName evidence="7">Ion transport domain-containing protein</fullName>
    </recommendedName>
</protein>
<keyword evidence="6" id="KW-1185">Reference proteome</keyword>
<dbReference type="InParanoid" id="A0A7C8IM60"/>
<feature type="domain" description="YVC1 N-terminal linker helical" evidence="3">
    <location>
        <begin position="93"/>
        <end position="233"/>
    </location>
</feature>
<feature type="transmembrane region" description="Helical" evidence="2">
    <location>
        <begin position="534"/>
        <end position="553"/>
    </location>
</feature>
<feature type="transmembrane region" description="Helical" evidence="2">
    <location>
        <begin position="451"/>
        <end position="472"/>
    </location>
</feature>
<feature type="domain" description="Calcium channel YVC1-like C-terminal transmembrane" evidence="4">
    <location>
        <begin position="268"/>
        <end position="560"/>
    </location>
</feature>
<dbReference type="PANTHER" id="PTHR35859:SF1">
    <property type="entry name" value="NONSELECTIVE CATION CHANNEL PROTEIN"/>
    <property type="match status" value="1"/>
</dbReference>
<dbReference type="Pfam" id="PF23190">
    <property type="entry name" value="LHD_TRPY1"/>
    <property type="match status" value="1"/>
</dbReference>
<feature type="transmembrane region" description="Helical" evidence="2">
    <location>
        <begin position="504"/>
        <end position="522"/>
    </location>
</feature>
<reference evidence="5 6" key="1">
    <citation type="submission" date="2019-12" db="EMBL/GenBank/DDBJ databases">
        <title>Draft genome sequence of the ascomycete Xylaria multiplex DSM 110363.</title>
        <authorList>
            <person name="Buettner E."/>
            <person name="Kellner H."/>
        </authorList>
    </citation>
    <scope>NUCLEOTIDE SEQUENCE [LARGE SCALE GENOMIC DNA]</scope>
    <source>
        <strain evidence="5 6">DSM 110363</strain>
    </source>
</reference>
<dbReference type="InterPro" id="IPR056336">
    <property type="entry name" value="YVC1_C"/>
</dbReference>
<feature type="transmembrane region" description="Helical" evidence="2">
    <location>
        <begin position="262"/>
        <end position="280"/>
    </location>
</feature>
<organism evidence="5 6">
    <name type="scientific">Xylaria multiplex</name>
    <dbReference type="NCBI Taxonomy" id="323545"/>
    <lineage>
        <taxon>Eukaryota</taxon>
        <taxon>Fungi</taxon>
        <taxon>Dikarya</taxon>
        <taxon>Ascomycota</taxon>
        <taxon>Pezizomycotina</taxon>
        <taxon>Sordariomycetes</taxon>
        <taxon>Xylariomycetidae</taxon>
        <taxon>Xylariales</taxon>
        <taxon>Xylariaceae</taxon>
        <taxon>Xylaria</taxon>
    </lineage>
</organism>
<feature type="transmembrane region" description="Helical" evidence="2">
    <location>
        <begin position="391"/>
        <end position="413"/>
    </location>
</feature>
<evidence type="ECO:0000313" key="5">
    <source>
        <dbReference type="EMBL" id="KAF2963885.1"/>
    </source>
</evidence>
<keyword evidence="2" id="KW-0812">Transmembrane</keyword>
<evidence type="ECO:0000256" key="2">
    <source>
        <dbReference type="SAM" id="Phobius"/>
    </source>
</evidence>
<sequence length="794" mass="91195">MTDRASRVVRVQDDEQRPLLNRNIYSHTMEDGPFFSYTPNPHSHLPVYTTIHRIRRDVVSIVEDYLTFEQLGDLRLNVSVVRPLVDKLYELDDISIVYCLLVNRSQFLHEQEHMSNRQNVHYTRAMLCEVVATRILRRFGDDNPGSEGLLLLANLLVAGFEPFQNAPEEVRREASLDSTISYNRTLPALEIAILTGSRYFLSSTYCKTVVDAIYIGQIVYTPSTFLDLIPDRYKRKPISLYQPHKEPLLNQYRLIVPRTRNALEIVQFITLLVLYLLFMLERNPSYLSIFELAFAVYAFGWALDQFATILEHGWSVYAQNLWSFLDVMFIIVYWMYLILRIHGWRTGSPDPAQQALDVLAMGAPVLIPRLAFNLLSGNVVFLSLRAMMADFAVLTFLAAWCFFGFLLSMVWLAEGRHDPITIGKWMLWIWFGLDGSGVSESVDFHWLLGPILMITFAFLGNTLFLTILVSMLTNTFANVVANATAEVHFRKAVLTLEGVKSDAIFAYQPPFNILALFILVPMKFLVSPRWFHKIHVATVRTINLPVLLLIAILERRLLWSEYAGEAKQQQKRRHRGKGRFWEKWRITSHSDIQTVFDIPPPDSVEEDIAVDDELTHHMIRRQFMRHQSSTQHQRSQDSGDMNKEPPTKTPSRRDSLAPYGVPPEQVRNMLNEPSQFEDLTTRLDKLEHISSLIKEMVESMCDKTVDGDDLLRKNEQKAIEPCWPGYGFAYCSTFGDGVAREPSPELEVVGWCPACATPGCYDPNLVRMVLNIRERCRWGVGPSRSDLGLECVIM</sequence>
<dbReference type="OrthoDB" id="2373987at2759"/>
<proteinExistence type="predicted"/>
<evidence type="ECO:0000313" key="6">
    <source>
        <dbReference type="Proteomes" id="UP000481858"/>
    </source>
</evidence>
<comment type="caution">
    <text evidence="5">The sequence shown here is derived from an EMBL/GenBank/DDBJ whole genome shotgun (WGS) entry which is preliminary data.</text>
</comment>
<feature type="transmembrane region" description="Helical" evidence="2">
    <location>
        <begin position="321"/>
        <end position="339"/>
    </location>
</feature>
<evidence type="ECO:0000259" key="3">
    <source>
        <dbReference type="Pfam" id="PF23190"/>
    </source>
</evidence>
<evidence type="ECO:0000256" key="1">
    <source>
        <dbReference type="SAM" id="MobiDB-lite"/>
    </source>
</evidence>
<name>A0A7C8IM60_9PEZI</name>
<dbReference type="Proteomes" id="UP000481858">
    <property type="component" value="Unassembled WGS sequence"/>
</dbReference>